<dbReference type="InterPro" id="IPR023614">
    <property type="entry name" value="Porin_dom_sf"/>
</dbReference>
<comment type="subunit">
    <text evidence="2">Homotrimer.</text>
</comment>
<gene>
    <name evidence="13" type="ORF">SAMN05445850_7424</name>
</gene>
<dbReference type="STRING" id="157910.SAMN05445850_7424"/>
<evidence type="ECO:0000256" key="6">
    <source>
        <dbReference type="ARBA" id="ARBA00022729"/>
    </source>
</evidence>
<dbReference type="Pfam" id="PF13609">
    <property type="entry name" value="Porin_4"/>
    <property type="match status" value="1"/>
</dbReference>
<organism evidence="13 14">
    <name type="scientific">Paraburkholderia tuberum</name>
    <dbReference type="NCBI Taxonomy" id="157910"/>
    <lineage>
        <taxon>Bacteria</taxon>
        <taxon>Pseudomonadati</taxon>
        <taxon>Pseudomonadota</taxon>
        <taxon>Betaproteobacteria</taxon>
        <taxon>Burkholderiales</taxon>
        <taxon>Burkholderiaceae</taxon>
        <taxon>Paraburkholderia</taxon>
    </lineage>
</organism>
<dbReference type="Proteomes" id="UP000199365">
    <property type="component" value="Unassembled WGS sequence"/>
</dbReference>
<dbReference type="GO" id="GO:0009279">
    <property type="term" value="C:cell outer membrane"/>
    <property type="evidence" value="ECO:0007669"/>
    <property type="project" value="UniProtKB-SubCell"/>
</dbReference>
<evidence type="ECO:0000256" key="7">
    <source>
        <dbReference type="ARBA" id="ARBA00023065"/>
    </source>
</evidence>
<dbReference type="InterPro" id="IPR050298">
    <property type="entry name" value="Gram-neg_bact_OMP"/>
</dbReference>
<dbReference type="GO" id="GO:0046930">
    <property type="term" value="C:pore complex"/>
    <property type="evidence" value="ECO:0007669"/>
    <property type="project" value="UniProtKB-KW"/>
</dbReference>
<evidence type="ECO:0000256" key="2">
    <source>
        <dbReference type="ARBA" id="ARBA00011233"/>
    </source>
</evidence>
<keyword evidence="9" id="KW-0472">Membrane</keyword>
<name>A0A1H1KFS9_9BURK</name>
<dbReference type="InterPro" id="IPR033900">
    <property type="entry name" value="Gram_neg_porin_domain"/>
</dbReference>
<dbReference type="GO" id="GO:0015288">
    <property type="term" value="F:porin activity"/>
    <property type="evidence" value="ECO:0007669"/>
    <property type="project" value="UniProtKB-KW"/>
</dbReference>
<evidence type="ECO:0000256" key="1">
    <source>
        <dbReference type="ARBA" id="ARBA00004571"/>
    </source>
</evidence>
<keyword evidence="7" id="KW-0406">Ion transport</keyword>
<evidence type="ECO:0000256" key="11">
    <source>
        <dbReference type="SAM" id="SignalP"/>
    </source>
</evidence>
<sequence length="364" mass="39117">MKKRRAVLAVSAVLSMGMAGQVQAQSSVTLYGLVRGAVDFTHFSSTATSPAQSATYMTNETSFFGFTGSEDLGGGAKAIFKLESWFSLANGALTVPGTLFPREAYVGLSSSTLGTLELGSIYTPALWISYAVDPYLRANNGAIYNLLQQVPPRNSYRGFISTQNNAIAYISPTFLDAITARAMFAPSENTGPQSQIGQMYSGSIEYNKKPLYVGASFERSWVNTSSLGTDATARSNTTITLGAAYTFPWFKLSGYLLQNQLQGFNTLKGYMVGATVPVGTSKFVTSYSSTHTVNADGTKAGVFAVGYFYPISKRTTLFTSFAQMHNGSQTAYGLWPSETIYNAKGLPAKGQNIRSVEAGIQHLF</sequence>
<comment type="subcellular location">
    <subcellularLocation>
        <location evidence="1">Cell outer membrane</location>
        <topology evidence="1">Multi-pass membrane protein</topology>
    </subcellularLocation>
</comment>
<keyword evidence="10" id="KW-0998">Cell outer membrane</keyword>
<dbReference type="RefSeq" id="WP_090812015.1">
    <property type="nucleotide sequence ID" value="NZ_FNKX01000004.1"/>
</dbReference>
<evidence type="ECO:0000259" key="12">
    <source>
        <dbReference type="Pfam" id="PF13609"/>
    </source>
</evidence>
<evidence type="ECO:0000256" key="8">
    <source>
        <dbReference type="ARBA" id="ARBA00023114"/>
    </source>
</evidence>
<feature type="domain" description="Porin" evidence="12">
    <location>
        <begin position="12"/>
        <end position="327"/>
    </location>
</feature>
<accession>A0A1H1KFS9</accession>
<protein>
    <submittedName>
        <fullName evidence="13">Outer membrane protein (Porin)</fullName>
    </submittedName>
</protein>
<dbReference type="Gene3D" id="2.40.160.10">
    <property type="entry name" value="Porin"/>
    <property type="match status" value="1"/>
</dbReference>
<dbReference type="PANTHER" id="PTHR34501">
    <property type="entry name" value="PROTEIN YDDL-RELATED"/>
    <property type="match status" value="1"/>
</dbReference>
<keyword evidence="3" id="KW-0813">Transport</keyword>
<dbReference type="PANTHER" id="PTHR34501:SF9">
    <property type="entry name" value="MAJOR OUTER MEMBRANE PROTEIN P.IA"/>
    <property type="match status" value="1"/>
</dbReference>
<proteinExistence type="predicted"/>
<dbReference type="GO" id="GO:0006811">
    <property type="term" value="P:monoatomic ion transport"/>
    <property type="evidence" value="ECO:0007669"/>
    <property type="project" value="UniProtKB-KW"/>
</dbReference>
<evidence type="ECO:0000313" key="13">
    <source>
        <dbReference type="EMBL" id="SDR60887.1"/>
    </source>
</evidence>
<feature type="signal peptide" evidence="11">
    <location>
        <begin position="1"/>
        <end position="24"/>
    </location>
</feature>
<dbReference type="EMBL" id="FNKX01000004">
    <property type="protein sequence ID" value="SDR60887.1"/>
    <property type="molecule type" value="Genomic_DNA"/>
</dbReference>
<evidence type="ECO:0000256" key="3">
    <source>
        <dbReference type="ARBA" id="ARBA00022448"/>
    </source>
</evidence>
<keyword evidence="14" id="KW-1185">Reference proteome</keyword>
<keyword evidence="4" id="KW-1134">Transmembrane beta strand</keyword>
<feature type="chain" id="PRO_5011438949" evidence="11">
    <location>
        <begin position="25"/>
        <end position="364"/>
    </location>
</feature>
<keyword evidence="8" id="KW-0626">Porin</keyword>
<evidence type="ECO:0000256" key="10">
    <source>
        <dbReference type="ARBA" id="ARBA00023237"/>
    </source>
</evidence>
<evidence type="ECO:0000256" key="5">
    <source>
        <dbReference type="ARBA" id="ARBA00022692"/>
    </source>
</evidence>
<keyword evidence="6 11" id="KW-0732">Signal</keyword>
<dbReference type="CDD" id="cd00342">
    <property type="entry name" value="gram_neg_porins"/>
    <property type="match status" value="1"/>
</dbReference>
<dbReference type="SUPFAM" id="SSF56935">
    <property type="entry name" value="Porins"/>
    <property type="match status" value="1"/>
</dbReference>
<evidence type="ECO:0000313" key="14">
    <source>
        <dbReference type="Proteomes" id="UP000199365"/>
    </source>
</evidence>
<evidence type="ECO:0000256" key="4">
    <source>
        <dbReference type="ARBA" id="ARBA00022452"/>
    </source>
</evidence>
<dbReference type="AlphaFoldDB" id="A0A1H1KFS9"/>
<reference evidence="14" key="1">
    <citation type="submission" date="2016-10" db="EMBL/GenBank/DDBJ databases">
        <authorList>
            <person name="Varghese N."/>
            <person name="Submissions S."/>
        </authorList>
    </citation>
    <scope>NUCLEOTIDE SEQUENCE [LARGE SCALE GENOMIC DNA]</scope>
    <source>
        <strain evidence="14">DUS833</strain>
    </source>
</reference>
<evidence type="ECO:0000256" key="9">
    <source>
        <dbReference type="ARBA" id="ARBA00023136"/>
    </source>
</evidence>
<keyword evidence="5" id="KW-0812">Transmembrane</keyword>